<organism evidence="9 10">
    <name type="scientific">Pseudorhodobacter antarcticus</name>
    <dbReference type="NCBI Taxonomy" id="1077947"/>
    <lineage>
        <taxon>Bacteria</taxon>
        <taxon>Pseudomonadati</taxon>
        <taxon>Pseudomonadota</taxon>
        <taxon>Alphaproteobacteria</taxon>
        <taxon>Rhodobacterales</taxon>
        <taxon>Paracoccaceae</taxon>
        <taxon>Pseudorhodobacter</taxon>
    </lineage>
</organism>
<evidence type="ECO:0000256" key="5">
    <source>
        <dbReference type="ARBA" id="ARBA00022989"/>
    </source>
</evidence>
<dbReference type="EMBL" id="FOCO01000038">
    <property type="protein sequence ID" value="SEO00188.1"/>
    <property type="molecule type" value="Genomic_DNA"/>
</dbReference>
<keyword evidence="6 7" id="KW-0472">Membrane</keyword>
<dbReference type="AlphaFoldDB" id="A0A1H8L672"/>
<feature type="transmembrane region" description="Helical" evidence="7">
    <location>
        <begin position="202"/>
        <end position="220"/>
    </location>
</feature>
<keyword evidence="5 7" id="KW-1133">Transmembrane helix</keyword>
<dbReference type="STRING" id="1077947.SAMN05216227_103828"/>
<name>A0A1H8L672_9RHOB</name>
<dbReference type="InterPro" id="IPR035906">
    <property type="entry name" value="MetI-like_sf"/>
</dbReference>
<dbReference type="Gene3D" id="1.10.3720.10">
    <property type="entry name" value="MetI-like"/>
    <property type="match status" value="1"/>
</dbReference>
<dbReference type="SUPFAM" id="SSF161098">
    <property type="entry name" value="MetI-like"/>
    <property type="match status" value="1"/>
</dbReference>
<evidence type="ECO:0000256" key="3">
    <source>
        <dbReference type="ARBA" id="ARBA00022475"/>
    </source>
</evidence>
<reference evidence="9 10" key="1">
    <citation type="submission" date="2016-10" db="EMBL/GenBank/DDBJ databases">
        <authorList>
            <person name="de Groot N.N."/>
        </authorList>
    </citation>
    <scope>NUCLEOTIDE SEQUENCE [LARGE SCALE GENOMIC DNA]</scope>
    <source>
        <strain evidence="9 10">CGMCC 1.10836</strain>
    </source>
</reference>
<evidence type="ECO:0000259" key="8">
    <source>
        <dbReference type="PROSITE" id="PS50928"/>
    </source>
</evidence>
<evidence type="ECO:0000313" key="10">
    <source>
        <dbReference type="Proteomes" id="UP000183002"/>
    </source>
</evidence>
<dbReference type="PANTHER" id="PTHR30193:SF37">
    <property type="entry name" value="INNER MEMBRANE ABC TRANSPORTER PERMEASE PROTEIN YCJO"/>
    <property type="match status" value="1"/>
</dbReference>
<protein>
    <submittedName>
        <fullName evidence="9">Carbohydrate ABC transporter membrane protein 1, CUT1 family</fullName>
    </submittedName>
</protein>
<feature type="transmembrane region" description="Helical" evidence="7">
    <location>
        <begin position="153"/>
        <end position="175"/>
    </location>
</feature>
<comment type="similarity">
    <text evidence="7">Belongs to the binding-protein-dependent transport system permease family.</text>
</comment>
<sequence>MMTRNAKVGLLLLAPAAVLLVAFTFYPTVATLIDSFYSTPRGRRPSEFIGADHFRTMMADPIFRIAMINNMIYAAVIIPGSMGLALAMALLVNARIGGRALVRLAFFTPTILPMIAVANIWMFFYAPDYGLIDQFLGLFGMGGNNWLGQPGTALWALIVITIWKLAGFFMIFYLAALQQIPPSLIEAATLEGASPSQRLRRVILPLLMPTTLFILINAVIEAFRLVDHVIALTRGGPNNSTQLLLHYIYQVAFSYWDTGYAAALSVALLLVLALIALVQFGVLDKRIHYR</sequence>
<evidence type="ECO:0000256" key="7">
    <source>
        <dbReference type="RuleBase" id="RU363032"/>
    </source>
</evidence>
<evidence type="ECO:0000256" key="1">
    <source>
        <dbReference type="ARBA" id="ARBA00004651"/>
    </source>
</evidence>
<keyword evidence="10" id="KW-1185">Reference proteome</keyword>
<dbReference type="PROSITE" id="PS50928">
    <property type="entry name" value="ABC_TM1"/>
    <property type="match status" value="1"/>
</dbReference>
<evidence type="ECO:0000256" key="2">
    <source>
        <dbReference type="ARBA" id="ARBA00022448"/>
    </source>
</evidence>
<dbReference type="InterPro" id="IPR000515">
    <property type="entry name" value="MetI-like"/>
</dbReference>
<dbReference type="GO" id="GO:0055085">
    <property type="term" value="P:transmembrane transport"/>
    <property type="evidence" value="ECO:0007669"/>
    <property type="project" value="InterPro"/>
</dbReference>
<dbReference type="RefSeq" id="WP_197086029.1">
    <property type="nucleotide sequence ID" value="NZ_FOCO01000038.1"/>
</dbReference>
<accession>A0A1H8L672</accession>
<keyword evidence="2 7" id="KW-0813">Transport</keyword>
<evidence type="ECO:0000313" key="9">
    <source>
        <dbReference type="EMBL" id="SEO00188.1"/>
    </source>
</evidence>
<feature type="domain" description="ABC transmembrane type-1" evidence="8">
    <location>
        <begin position="67"/>
        <end position="279"/>
    </location>
</feature>
<feature type="transmembrane region" description="Helical" evidence="7">
    <location>
        <begin position="104"/>
        <end position="126"/>
    </location>
</feature>
<keyword evidence="3" id="KW-1003">Cell membrane</keyword>
<evidence type="ECO:0000256" key="4">
    <source>
        <dbReference type="ARBA" id="ARBA00022692"/>
    </source>
</evidence>
<dbReference type="Proteomes" id="UP000183002">
    <property type="component" value="Unassembled WGS sequence"/>
</dbReference>
<dbReference type="CDD" id="cd06261">
    <property type="entry name" value="TM_PBP2"/>
    <property type="match status" value="1"/>
</dbReference>
<dbReference type="Pfam" id="PF00528">
    <property type="entry name" value="BPD_transp_1"/>
    <property type="match status" value="1"/>
</dbReference>
<feature type="transmembrane region" description="Helical" evidence="7">
    <location>
        <begin position="260"/>
        <end position="283"/>
    </location>
</feature>
<feature type="transmembrane region" description="Helical" evidence="7">
    <location>
        <begin position="71"/>
        <end position="92"/>
    </location>
</feature>
<keyword evidence="4 7" id="KW-0812">Transmembrane</keyword>
<evidence type="ECO:0000256" key="6">
    <source>
        <dbReference type="ARBA" id="ARBA00023136"/>
    </source>
</evidence>
<dbReference type="InterPro" id="IPR051393">
    <property type="entry name" value="ABC_transporter_permease"/>
</dbReference>
<dbReference type="GO" id="GO:0005886">
    <property type="term" value="C:plasma membrane"/>
    <property type="evidence" value="ECO:0007669"/>
    <property type="project" value="UniProtKB-SubCell"/>
</dbReference>
<gene>
    <name evidence="9" type="ORF">SAMN05216227_103828</name>
</gene>
<comment type="subcellular location">
    <subcellularLocation>
        <location evidence="1 7">Cell membrane</location>
        <topology evidence="1 7">Multi-pass membrane protein</topology>
    </subcellularLocation>
</comment>
<proteinExistence type="inferred from homology"/>
<dbReference type="PANTHER" id="PTHR30193">
    <property type="entry name" value="ABC TRANSPORTER PERMEASE PROTEIN"/>
    <property type="match status" value="1"/>
</dbReference>